<dbReference type="GO" id="GO:0031146">
    <property type="term" value="P:SCF-dependent proteasomal ubiquitin-dependent protein catabolic process"/>
    <property type="evidence" value="ECO:0007669"/>
    <property type="project" value="TreeGrafter"/>
</dbReference>
<dbReference type="Gene3D" id="3.80.10.10">
    <property type="entry name" value="Ribonuclease Inhibitor"/>
    <property type="match status" value="2"/>
</dbReference>
<evidence type="ECO:0000313" key="1">
    <source>
        <dbReference type="EMBL" id="KAG0494161.1"/>
    </source>
</evidence>
<dbReference type="AlphaFoldDB" id="A0A835RSX0"/>
<reference evidence="1 2" key="1">
    <citation type="journal article" date="2020" name="Nat. Food">
        <title>A phased Vanilla planifolia genome enables genetic improvement of flavour and production.</title>
        <authorList>
            <person name="Hasing T."/>
            <person name="Tang H."/>
            <person name="Brym M."/>
            <person name="Khazi F."/>
            <person name="Huang T."/>
            <person name="Chambers A.H."/>
        </authorList>
    </citation>
    <scope>NUCLEOTIDE SEQUENCE [LARGE SCALE GENOMIC DNA]</scope>
    <source>
        <tissue evidence="1">Leaf</tissue>
    </source>
</reference>
<dbReference type="InterPro" id="IPR032675">
    <property type="entry name" value="LRR_dom_sf"/>
</dbReference>
<sequence length="449" mass="51364">MATNKGPWVILKNELFDQQLGSWHYQRVWEKLTKGHMLFYEDKSKFKKPSWARRFVRYVWPRVRICLLPLELATGIRRRFPDFAAEIIRKVFLLTSNYPASLFHVLEEDGFCKNIKIRLTEYSKVTTAILFLGILPNNLDSTQEENILHNLIKLDNFRRDYSDIMEKVKFLSFKSITEVDISNCPQLRFASVLMWLNVAFPSLKILKACHYFSITYENLHFLLHKCPLIDEVDLSVDVSPVSYAKVTVLSLHAEKYLLADEMRYRNLNQKLNLLNIGEVISTKPLLANISKLTLEGRADIDDLMLIKISSMVPSLTHLNIKGCALLTDLGISKLLNKCMNVRSFISSYTAFGRNSVLVLCSNNTLSDGFDGTHVNSSTMASKLQQLQIDGCKDVDKNSLLQLLSQICMMKVLHLKETLLDDDALFRLASHSLEALDVSDTLDKKIDGCE</sequence>
<dbReference type="Proteomes" id="UP000639772">
    <property type="component" value="Unassembled WGS sequence"/>
</dbReference>
<dbReference type="SUPFAM" id="SSF52047">
    <property type="entry name" value="RNI-like"/>
    <property type="match status" value="2"/>
</dbReference>
<dbReference type="PANTHER" id="PTHR13318">
    <property type="entry name" value="PARTNER OF PAIRED, ISOFORM B-RELATED"/>
    <property type="match status" value="1"/>
</dbReference>
<protein>
    <submittedName>
        <fullName evidence="1">Uncharacterized protein</fullName>
    </submittedName>
</protein>
<organism evidence="1 2">
    <name type="scientific">Vanilla planifolia</name>
    <name type="common">Vanilla</name>
    <dbReference type="NCBI Taxonomy" id="51239"/>
    <lineage>
        <taxon>Eukaryota</taxon>
        <taxon>Viridiplantae</taxon>
        <taxon>Streptophyta</taxon>
        <taxon>Embryophyta</taxon>
        <taxon>Tracheophyta</taxon>
        <taxon>Spermatophyta</taxon>
        <taxon>Magnoliopsida</taxon>
        <taxon>Liliopsida</taxon>
        <taxon>Asparagales</taxon>
        <taxon>Orchidaceae</taxon>
        <taxon>Vanilloideae</taxon>
        <taxon>Vanilleae</taxon>
        <taxon>Vanilla</taxon>
    </lineage>
</organism>
<dbReference type="GO" id="GO:0019005">
    <property type="term" value="C:SCF ubiquitin ligase complex"/>
    <property type="evidence" value="ECO:0007669"/>
    <property type="project" value="TreeGrafter"/>
</dbReference>
<proteinExistence type="predicted"/>
<name>A0A835RSX0_VANPL</name>
<dbReference type="OrthoDB" id="775260at2759"/>
<gene>
    <name evidence="1" type="ORF">HPP92_005155</name>
</gene>
<comment type="caution">
    <text evidence="1">The sequence shown here is derived from an EMBL/GenBank/DDBJ whole genome shotgun (WGS) entry which is preliminary data.</text>
</comment>
<dbReference type="EMBL" id="JADCNM010000002">
    <property type="protein sequence ID" value="KAG0494161.1"/>
    <property type="molecule type" value="Genomic_DNA"/>
</dbReference>
<accession>A0A835RSX0</accession>
<evidence type="ECO:0000313" key="2">
    <source>
        <dbReference type="Proteomes" id="UP000639772"/>
    </source>
</evidence>